<name>A0A0N5AI57_9BILA</name>
<dbReference type="GO" id="GO:0000981">
    <property type="term" value="F:DNA-binding transcription factor activity, RNA polymerase II-specific"/>
    <property type="evidence" value="ECO:0007669"/>
    <property type="project" value="TreeGrafter"/>
</dbReference>
<dbReference type="InterPro" id="IPR004827">
    <property type="entry name" value="bZIP"/>
</dbReference>
<accession>A0A0N5AI57</accession>
<keyword evidence="4" id="KW-0804">Transcription</keyword>
<dbReference type="PANTHER" id="PTHR46542:SF1">
    <property type="entry name" value="X-BOX BINDING PROTEIN 1"/>
    <property type="match status" value="1"/>
</dbReference>
<dbReference type="AlphaFoldDB" id="A0A0N5AI57"/>
<keyword evidence="1" id="KW-0832">Ubl conjugation</keyword>
<dbReference type="PROSITE" id="PS00036">
    <property type="entry name" value="BZIP_BASIC"/>
    <property type="match status" value="1"/>
</dbReference>
<sequence>LITNSKHYPYFVFVLVQLCCFYAIRLKILGYKNFETHPIRKRERLNHLTAEEKLNRRKLKNRVAAQTARDRKKIRTTKLEEAVRKLVAENELLRAENKRINSVCDQLKIENSELKNALAVKQQQNSTERVEPEVPQQLSIESAAFIRGPQQREQAIVVALTRVFLLLSFLTSACKKSSMKHLKMMNLNNSVRRYSTAEIMMMIQMLMRRSQYQHQQRKQKCHLLHRGALRHPQPRKFATRMKRIMKRWN</sequence>
<protein>
    <recommendedName>
        <fullName evidence="6">X-box-binding protein 1</fullName>
    </recommendedName>
</protein>
<evidence type="ECO:0000313" key="11">
    <source>
        <dbReference type="WBParaSite" id="SMUV_0000408801-mRNA-1"/>
    </source>
</evidence>
<evidence type="ECO:0000256" key="1">
    <source>
        <dbReference type="ARBA" id="ARBA00022843"/>
    </source>
</evidence>
<dbReference type="Pfam" id="PF00170">
    <property type="entry name" value="bZIP_1"/>
    <property type="match status" value="1"/>
</dbReference>
<dbReference type="InterPro" id="IPR052470">
    <property type="entry name" value="ER_Stress-Reg_TF"/>
</dbReference>
<keyword evidence="5" id="KW-0539">Nucleus</keyword>
<keyword evidence="8" id="KW-0472">Membrane</keyword>
<keyword evidence="3" id="KW-0238">DNA-binding</keyword>
<keyword evidence="8" id="KW-1133">Transmembrane helix</keyword>
<feature type="domain" description="BZIP" evidence="9">
    <location>
        <begin position="51"/>
        <end position="114"/>
    </location>
</feature>
<evidence type="ECO:0000256" key="4">
    <source>
        <dbReference type="ARBA" id="ARBA00023163"/>
    </source>
</evidence>
<dbReference type="CDD" id="cd14691">
    <property type="entry name" value="bZIP_XBP1"/>
    <property type="match status" value="1"/>
</dbReference>
<evidence type="ECO:0000256" key="5">
    <source>
        <dbReference type="ARBA" id="ARBA00023242"/>
    </source>
</evidence>
<organism evidence="10 11">
    <name type="scientific">Syphacia muris</name>
    <dbReference type="NCBI Taxonomy" id="451379"/>
    <lineage>
        <taxon>Eukaryota</taxon>
        <taxon>Metazoa</taxon>
        <taxon>Ecdysozoa</taxon>
        <taxon>Nematoda</taxon>
        <taxon>Chromadorea</taxon>
        <taxon>Rhabditida</taxon>
        <taxon>Spirurina</taxon>
        <taxon>Oxyuridomorpha</taxon>
        <taxon>Oxyuroidea</taxon>
        <taxon>Oxyuridae</taxon>
        <taxon>Syphacia</taxon>
    </lineage>
</organism>
<dbReference type="STRING" id="451379.A0A0N5AI57"/>
<evidence type="ECO:0000256" key="6">
    <source>
        <dbReference type="ARBA" id="ARBA00040165"/>
    </source>
</evidence>
<dbReference type="Gene3D" id="1.20.5.170">
    <property type="match status" value="1"/>
</dbReference>
<dbReference type="InterPro" id="IPR046347">
    <property type="entry name" value="bZIP_sf"/>
</dbReference>
<evidence type="ECO:0000256" key="3">
    <source>
        <dbReference type="ARBA" id="ARBA00023125"/>
    </source>
</evidence>
<reference evidence="11" key="1">
    <citation type="submission" date="2017-02" db="UniProtKB">
        <authorList>
            <consortium name="WormBaseParasite"/>
        </authorList>
    </citation>
    <scope>IDENTIFICATION</scope>
</reference>
<feature type="coiled-coil region" evidence="7">
    <location>
        <begin position="76"/>
        <end position="124"/>
    </location>
</feature>
<evidence type="ECO:0000259" key="9">
    <source>
        <dbReference type="PROSITE" id="PS50217"/>
    </source>
</evidence>
<dbReference type="PANTHER" id="PTHR46542">
    <property type="entry name" value="X-BOX BINDING PROTEIN 1"/>
    <property type="match status" value="1"/>
</dbReference>
<dbReference type="GO" id="GO:0000977">
    <property type="term" value="F:RNA polymerase II transcription regulatory region sequence-specific DNA binding"/>
    <property type="evidence" value="ECO:0007669"/>
    <property type="project" value="TreeGrafter"/>
</dbReference>
<evidence type="ECO:0000256" key="7">
    <source>
        <dbReference type="SAM" id="Coils"/>
    </source>
</evidence>
<proteinExistence type="predicted"/>
<dbReference type="GO" id="GO:0005634">
    <property type="term" value="C:nucleus"/>
    <property type="evidence" value="ECO:0007669"/>
    <property type="project" value="TreeGrafter"/>
</dbReference>
<keyword evidence="7" id="KW-0175">Coiled coil</keyword>
<dbReference type="Proteomes" id="UP000046393">
    <property type="component" value="Unplaced"/>
</dbReference>
<dbReference type="SUPFAM" id="SSF57959">
    <property type="entry name" value="Leucine zipper domain"/>
    <property type="match status" value="1"/>
</dbReference>
<dbReference type="WBParaSite" id="SMUV_0000408801-mRNA-1">
    <property type="protein sequence ID" value="SMUV_0000408801-mRNA-1"/>
    <property type="gene ID" value="SMUV_0000408801"/>
</dbReference>
<evidence type="ECO:0000313" key="10">
    <source>
        <dbReference type="Proteomes" id="UP000046393"/>
    </source>
</evidence>
<feature type="transmembrane region" description="Helical" evidence="8">
    <location>
        <begin position="6"/>
        <end position="24"/>
    </location>
</feature>
<keyword evidence="10" id="KW-1185">Reference proteome</keyword>
<dbReference type="SMART" id="SM00338">
    <property type="entry name" value="BRLZ"/>
    <property type="match status" value="1"/>
</dbReference>
<keyword evidence="2" id="KW-0805">Transcription regulation</keyword>
<evidence type="ECO:0000256" key="8">
    <source>
        <dbReference type="SAM" id="Phobius"/>
    </source>
</evidence>
<keyword evidence="8" id="KW-0812">Transmembrane</keyword>
<dbReference type="PROSITE" id="PS50217">
    <property type="entry name" value="BZIP"/>
    <property type="match status" value="1"/>
</dbReference>
<evidence type="ECO:0000256" key="2">
    <source>
        <dbReference type="ARBA" id="ARBA00023015"/>
    </source>
</evidence>